<feature type="compositionally biased region" description="Basic and acidic residues" evidence="1">
    <location>
        <begin position="19"/>
        <end position="36"/>
    </location>
</feature>
<evidence type="ECO:0000313" key="2">
    <source>
        <dbReference type="EMBL" id="GBP39535.1"/>
    </source>
</evidence>
<dbReference type="EMBL" id="BGZK01000367">
    <property type="protein sequence ID" value="GBP39535.1"/>
    <property type="molecule type" value="Genomic_DNA"/>
</dbReference>
<protein>
    <submittedName>
        <fullName evidence="2">Uncharacterized protein</fullName>
    </submittedName>
</protein>
<comment type="caution">
    <text evidence="2">The sequence shown here is derived from an EMBL/GenBank/DDBJ whole genome shotgun (WGS) entry which is preliminary data.</text>
</comment>
<gene>
    <name evidence="2" type="ORF">EVAR_32469_1</name>
</gene>
<accession>A0A4C1VP37</accession>
<proteinExistence type="predicted"/>
<evidence type="ECO:0000256" key="1">
    <source>
        <dbReference type="SAM" id="MobiDB-lite"/>
    </source>
</evidence>
<organism evidence="2 3">
    <name type="scientific">Eumeta variegata</name>
    <name type="common">Bagworm moth</name>
    <name type="synonym">Eumeta japonica</name>
    <dbReference type="NCBI Taxonomy" id="151549"/>
    <lineage>
        <taxon>Eukaryota</taxon>
        <taxon>Metazoa</taxon>
        <taxon>Ecdysozoa</taxon>
        <taxon>Arthropoda</taxon>
        <taxon>Hexapoda</taxon>
        <taxon>Insecta</taxon>
        <taxon>Pterygota</taxon>
        <taxon>Neoptera</taxon>
        <taxon>Endopterygota</taxon>
        <taxon>Lepidoptera</taxon>
        <taxon>Glossata</taxon>
        <taxon>Ditrysia</taxon>
        <taxon>Tineoidea</taxon>
        <taxon>Psychidae</taxon>
        <taxon>Oiketicinae</taxon>
        <taxon>Eumeta</taxon>
    </lineage>
</organism>
<feature type="region of interest" description="Disordered" evidence="1">
    <location>
        <begin position="1"/>
        <end position="36"/>
    </location>
</feature>
<dbReference type="Proteomes" id="UP000299102">
    <property type="component" value="Unassembled WGS sequence"/>
</dbReference>
<sequence length="71" mass="7602">MRRLSVVGERPLMHGKRRSTVDTTKESNNKPGDGDTKFQVICTSIATLQGSNDLMTKKNDGRSAGIGGPIA</sequence>
<dbReference type="AlphaFoldDB" id="A0A4C1VP37"/>
<reference evidence="2 3" key="1">
    <citation type="journal article" date="2019" name="Commun. Biol.">
        <title>The bagworm genome reveals a unique fibroin gene that provides high tensile strength.</title>
        <authorList>
            <person name="Kono N."/>
            <person name="Nakamura H."/>
            <person name="Ohtoshi R."/>
            <person name="Tomita M."/>
            <person name="Numata K."/>
            <person name="Arakawa K."/>
        </authorList>
    </citation>
    <scope>NUCLEOTIDE SEQUENCE [LARGE SCALE GENOMIC DNA]</scope>
</reference>
<name>A0A4C1VP37_EUMVA</name>
<keyword evidence="3" id="KW-1185">Reference proteome</keyword>
<evidence type="ECO:0000313" key="3">
    <source>
        <dbReference type="Proteomes" id="UP000299102"/>
    </source>
</evidence>